<keyword evidence="1" id="KW-1133">Transmembrane helix</keyword>
<name>A0AAN9LQP3_CANGL</name>
<dbReference type="AlphaFoldDB" id="A0AAN9LQP3"/>
<organism evidence="2 3">
    <name type="scientific">Canavalia gladiata</name>
    <name type="common">Sword bean</name>
    <name type="synonym">Dolichos gladiatus</name>
    <dbReference type="NCBI Taxonomy" id="3824"/>
    <lineage>
        <taxon>Eukaryota</taxon>
        <taxon>Viridiplantae</taxon>
        <taxon>Streptophyta</taxon>
        <taxon>Embryophyta</taxon>
        <taxon>Tracheophyta</taxon>
        <taxon>Spermatophyta</taxon>
        <taxon>Magnoliopsida</taxon>
        <taxon>eudicotyledons</taxon>
        <taxon>Gunneridae</taxon>
        <taxon>Pentapetalae</taxon>
        <taxon>rosids</taxon>
        <taxon>fabids</taxon>
        <taxon>Fabales</taxon>
        <taxon>Fabaceae</taxon>
        <taxon>Papilionoideae</taxon>
        <taxon>50 kb inversion clade</taxon>
        <taxon>NPAAA clade</taxon>
        <taxon>indigoferoid/millettioid clade</taxon>
        <taxon>Phaseoleae</taxon>
        <taxon>Canavalia</taxon>
    </lineage>
</organism>
<dbReference type="EMBL" id="JAYMYQ010000004">
    <property type="protein sequence ID" value="KAK7338664.1"/>
    <property type="molecule type" value="Genomic_DNA"/>
</dbReference>
<accession>A0AAN9LQP3</accession>
<proteinExistence type="predicted"/>
<feature type="transmembrane region" description="Helical" evidence="1">
    <location>
        <begin position="20"/>
        <end position="38"/>
    </location>
</feature>
<evidence type="ECO:0000313" key="2">
    <source>
        <dbReference type="EMBL" id="KAK7338664.1"/>
    </source>
</evidence>
<keyword evidence="3" id="KW-1185">Reference proteome</keyword>
<dbReference type="Proteomes" id="UP001367508">
    <property type="component" value="Unassembled WGS sequence"/>
</dbReference>
<sequence length="89" mass="10198">MRSKGPICNGASAITNFASNIVFLNFFELGCLLLYLRVNKMLQPDTKLTIKTNLQPWFRYLQGLCYHYVVQESALKFPCLCLVNALQYS</sequence>
<evidence type="ECO:0000256" key="1">
    <source>
        <dbReference type="SAM" id="Phobius"/>
    </source>
</evidence>
<comment type="caution">
    <text evidence="2">The sequence shown here is derived from an EMBL/GenBank/DDBJ whole genome shotgun (WGS) entry which is preliminary data.</text>
</comment>
<keyword evidence="1" id="KW-0812">Transmembrane</keyword>
<evidence type="ECO:0000313" key="3">
    <source>
        <dbReference type="Proteomes" id="UP001367508"/>
    </source>
</evidence>
<keyword evidence="1" id="KW-0472">Membrane</keyword>
<reference evidence="2 3" key="1">
    <citation type="submission" date="2024-01" db="EMBL/GenBank/DDBJ databases">
        <title>The genomes of 5 underutilized Papilionoideae crops provide insights into root nodulation and disease resistanc.</title>
        <authorList>
            <person name="Jiang F."/>
        </authorList>
    </citation>
    <scope>NUCLEOTIDE SEQUENCE [LARGE SCALE GENOMIC DNA]</scope>
    <source>
        <strain evidence="2">LVBAO_FW01</strain>
        <tissue evidence="2">Leaves</tissue>
    </source>
</reference>
<gene>
    <name evidence="2" type="ORF">VNO77_19288</name>
</gene>
<protein>
    <submittedName>
        <fullName evidence="2">Uncharacterized protein</fullName>
    </submittedName>
</protein>